<dbReference type="InterPro" id="IPR013766">
    <property type="entry name" value="Thioredoxin_domain"/>
</dbReference>
<feature type="domain" description="Thioredoxin" evidence="4">
    <location>
        <begin position="39"/>
        <end position="170"/>
    </location>
</feature>
<dbReference type="InterPro" id="IPR036249">
    <property type="entry name" value="Thioredoxin-like_sf"/>
</dbReference>
<dbReference type="CDD" id="cd02947">
    <property type="entry name" value="TRX_family"/>
    <property type="match status" value="1"/>
</dbReference>
<dbReference type="EMBL" id="DS231708">
    <property type="protein sequence ID" value="KNB10520.1"/>
    <property type="molecule type" value="Genomic_DNA"/>
</dbReference>
<reference evidence="5" key="1">
    <citation type="submission" date="2007-04" db="EMBL/GenBank/DDBJ databases">
        <authorList>
            <consortium name="The Broad Institute Genome Sequencing Platform"/>
            <person name="Birren B."/>
            <person name="Lander E."/>
            <person name="Galagan J."/>
            <person name="Nusbaum C."/>
            <person name="Devon K."/>
            <person name="Ma L.-J."/>
            <person name="Jaffe D."/>
            <person name="Butler J."/>
            <person name="Alvarez P."/>
            <person name="Gnerre S."/>
            <person name="Grabherr M."/>
            <person name="Kleber M."/>
            <person name="Mauceli E."/>
            <person name="Brockman W."/>
            <person name="MacCallum I.A."/>
            <person name="Young S."/>
            <person name="LaButti K."/>
            <person name="DeCaprio D."/>
            <person name="Crawford M."/>
            <person name="Koehrsen M."/>
            <person name="Engels R."/>
            <person name="Montgomery P."/>
            <person name="Pearson M."/>
            <person name="Howarth C."/>
            <person name="Larson L."/>
            <person name="White J."/>
            <person name="O'Leary S."/>
            <person name="Kodira C."/>
            <person name="Zeng Q."/>
            <person name="Yandava C."/>
            <person name="Alvarado L."/>
            <person name="Kistler C."/>
            <person name="Shim W.-B."/>
            <person name="Kang S."/>
            <person name="Woloshuk C."/>
        </authorList>
    </citation>
    <scope>NUCLEOTIDE SEQUENCE</scope>
    <source>
        <strain evidence="5">4287</strain>
    </source>
</reference>
<gene>
    <name evidence="5" type="ORF">FOXG_10698</name>
</gene>
<reference evidence="5" key="2">
    <citation type="journal article" date="2010" name="Nature">
        <title>Comparative genomics reveals mobile pathogenicity chromosomes in Fusarium.</title>
        <authorList>
            <person name="Ma L.J."/>
            <person name="van der Does H.C."/>
            <person name="Borkovich K.A."/>
            <person name="Coleman J.J."/>
            <person name="Daboussi M.J."/>
            <person name="Di Pietro A."/>
            <person name="Dufresne M."/>
            <person name="Freitag M."/>
            <person name="Grabherr M."/>
            <person name="Henrissat B."/>
            <person name="Houterman P.M."/>
            <person name="Kang S."/>
            <person name="Shim W.B."/>
            <person name="Woloshuk C."/>
            <person name="Xie X."/>
            <person name="Xu J.R."/>
            <person name="Antoniw J."/>
            <person name="Baker S.E."/>
            <person name="Bluhm B.H."/>
            <person name="Breakspear A."/>
            <person name="Brown D.W."/>
            <person name="Butchko R.A."/>
            <person name="Chapman S."/>
            <person name="Coulson R."/>
            <person name="Coutinho P.M."/>
            <person name="Danchin E.G."/>
            <person name="Diener A."/>
            <person name="Gale L.R."/>
            <person name="Gardiner D.M."/>
            <person name="Goff S."/>
            <person name="Hammond-Kosack K.E."/>
            <person name="Hilburn K."/>
            <person name="Hua-Van A."/>
            <person name="Jonkers W."/>
            <person name="Kazan K."/>
            <person name="Kodira C.D."/>
            <person name="Koehrsen M."/>
            <person name="Kumar L."/>
            <person name="Lee Y.H."/>
            <person name="Li L."/>
            <person name="Manners J.M."/>
            <person name="Miranda-Saavedra D."/>
            <person name="Mukherjee M."/>
            <person name="Park G."/>
            <person name="Park J."/>
            <person name="Park S.Y."/>
            <person name="Proctor R.H."/>
            <person name="Regev A."/>
            <person name="Ruiz-Roldan M.C."/>
            <person name="Sain D."/>
            <person name="Sakthikumar S."/>
            <person name="Sykes S."/>
            <person name="Schwartz D.C."/>
            <person name="Turgeon B.G."/>
            <person name="Wapinski I."/>
            <person name="Yoder O."/>
            <person name="Young S."/>
            <person name="Zeng Q."/>
            <person name="Zhou S."/>
            <person name="Galagan J."/>
            <person name="Cuomo C.A."/>
            <person name="Kistler H.C."/>
            <person name="Rep M."/>
        </authorList>
    </citation>
    <scope>NUCLEOTIDE SEQUENCE [LARGE SCALE GENOMIC DNA]</scope>
    <source>
        <strain evidence="5">4287</strain>
    </source>
</reference>
<evidence type="ECO:0000256" key="3">
    <source>
        <dbReference type="SAM" id="MobiDB-lite"/>
    </source>
</evidence>
<accession>A0A0J9VI55</accession>
<dbReference type="KEGG" id="fox:FOXG_10698"/>
<dbReference type="Proteomes" id="UP000009097">
    <property type="component" value="Unassembled WGS sequence"/>
</dbReference>
<dbReference type="PRINTS" id="PR00421">
    <property type="entry name" value="THIOREDOXIN"/>
</dbReference>
<proteinExistence type="inferred from homology"/>
<dbReference type="Pfam" id="PF00085">
    <property type="entry name" value="Thioredoxin"/>
    <property type="match status" value="1"/>
</dbReference>
<dbReference type="SUPFAM" id="SSF52833">
    <property type="entry name" value="Thioredoxin-like"/>
    <property type="match status" value="1"/>
</dbReference>
<dbReference type="AlphaFoldDB" id="A0A0J9VI55"/>
<name>A0A0J9VI55_FUSO4</name>
<organism evidence="5 6">
    <name type="scientific">Fusarium oxysporum f. sp. lycopersici (strain 4287 / CBS 123668 / FGSC 9935 / NRRL 34936)</name>
    <name type="common">Fusarium vascular wilt of tomato</name>
    <dbReference type="NCBI Taxonomy" id="426428"/>
    <lineage>
        <taxon>Eukaryota</taxon>
        <taxon>Fungi</taxon>
        <taxon>Dikarya</taxon>
        <taxon>Ascomycota</taxon>
        <taxon>Pezizomycotina</taxon>
        <taxon>Sordariomycetes</taxon>
        <taxon>Hypocreomycetidae</taxon>
        <taxon>Hypocreales</taxon>
        <taxon>Nectriaceae</taxon>
        <taxon>Fusarium</taxon>
        <taxon>Fusarium oxysporum species complex</taxon>
    </lineage>
</organism>
<dbReference type="RefSeq" id="XP_018248565.1">
    <property type="nucleotide sequence ID" value="XM_018390172.1"/>
</dbReference>
<feature type="compositionally biased region" description="Polar residues" evidence="3">
    <location>
        <begin position="12"/>
        <end position="21"/>
    </location>
</feature>
<dbReference type="PANTHER" id="PTHR46115">
    <property type="entry name" value="THIOREDOXIN-LIKE PROTEIN 1"/>
    <property type="match status" value="1"/>
</dbReference>
<keyword evidence="2" id="KW-1015">Disulfide bond</keyword>
<evidence type="ECO:0000313" key="5">
    <source>
        <dbReference type="EMBL" id="KNB10520.1"/>
    </source>
</evidence>
<sequence>MRKRRQRENKDINTSQPQQRQDYSHQLPKLNRLSSHRISKLSSKTLPISVDQYQQKNKMVHHITSNDELQKLLSSTTYVAVDFFADWCPPCKAIAPVYEQLATKHSVDNVLAFAKVNVDHVQDAARQYGITAMPTFLFFKEGKQVAVNGQVEIKGADPRTLGAAAEKLGGLAQKRVSGA</sequence>
<protein>
    <submittedName>
        <fullName evidence="5">Thioredoxin 1</fullName>
    </submittedName>
</protein>
<comment type="similarity">
    <text evidence="1">Belongs to the thioredoxin family.</text>
</comment>
<dbReference type="VEuPathDB" id="FungiDB:FOXG_10698"/>
<evidence type="ECO:0000313" key="6">
    <source>
        <dbReference type="Proteomes" id="UP000009097"/>
    </source>
</evidence>
<evidence type="ECO:0000256" key="1">
    <source>
        <dbReference type="ARBA" id="ARBA00008987"/>
    </source>
</evidence>
<dbReference type="PROSITE" id="PS51352">
    <property type="entry name" value="THIOREDOXIN_2"/>
    <property type="match status" value="1"/>
</dbReference>
<evidence type="ECO:0000259" key="4">
    <source>
        <dbReference type="PROSITE" id="PS51352"/>
    </source>
</evidence>
<dbReference type="GeneID" id="28952156"/>
<dbReference type="Gene3D" id="3.40.30.10">
    <property type="entry name" value="Glutaredoxin"/>
    <property type="match status" value="1"/>
</dbReference>
<feature type="region of interest" description="Disordered" evidence="3">
    <location>
        <begin position="1"/>
        <end position="24"/>
    </location>
</feature>
<dbReference type="OrthoDB" id="19690at2759"/>
<evidence type="ECO:0000256" key="2">
    <source>
        <dbReference type="ARBA" id="ARBA00023157"/>
    </source>
</evidence>